<dbReference type="EMBL" id="BFEA01000322">
    <property type="protein sequence ID" value="GBG79555.1"/>
    <property type="molecule type" value="Genomic_DNA"/>
</dbReference>
<protein>
    <submittedName>
        <fullName evidence="1">Uncharacterized protein</fullName>
    </submittedName>
</protein>
<evidence type="ECO:0000313" key="1">
    <source>
        <dbReference type="EMBL" id="GBG79555.1"/>
    </source>
</evidence>
<name>A0A388LB58_CHABU</name>
<accession>A0A388LB58</accession>
<gene>
    <name evidence="1" type="ORF">CBR_g29702</name>
</gene>
<dbReference type="AlphaFoldDB" id="A0A388LB58"/>
<proteinExistence type="predicted"/>
<reference evidence="1 2" key="1">
    <citation type="journal article" date="2018" name="Cell">
        <title>The Chara Genome: Secondary Complexity and Implications for Plant Terrestrialization.</title>
        <authorList>
            <person name="Nishiyama T."/>
            <person name="Sakayama H."/>
            <person name="Vries J.D."/>
            <person name="Buschmann H."/>
            <person name="Saint-Marcoux D."/>
            <person name="Ullrich K.K."/>
            <person name="Haas F.B."/>
            <person name="Vanderstraeten L."/>
            <person name="Becker D."/>
            <person name="Lang D."/>
            <person name="Vosolsobe S."/>
            <person name="Rombauts S."/>
            <person name="Wilhelmsson P.K.I."/>
            <person name="Janitza P."/>
            <person name="Kern R."/>
            <person name="Heyl A."/>
            <person name="Rumpler F."/>
            <person name="Villalobos L.I.A.C."/>
            <person name="Clay J.M."/>
            <person name="Skokan R."/>
            <person name="Toyoda A."/>
            <person name="Suzuki Y."/>
            <person name="Kagoshima H."/>
            <person name="Schijlen E."/>
            <person name="Tajeshwar N."/>
            <person name="Catarino B."/>
            <person name="Hetherington A.J."/>
            <person name="Saltykova A."/>
            <person name="Bonnot C."/>
            <person name="Breuninger H."/>
            <person name="Symeonidi A."/>
            <person name="Radhakrishnan G.V."/>
            <person name="Van Nieuwerburgh F."/>
            <person name="Deforce D."/>
            <person name="Chang C."/>
            <person name="Karol K.G."/>
            <person name="Hedrich R."/>
            <person name="Ulvskov P."/>
            <person name="Glockner G."/>
            <person name="Delwiche C.F."/>
            <person name="Petrasek J."/>
            <person name="Van de Peer Y."/>
            <person name="Friml J."/>
            <person name="Beilby M."/>
            <person name="Dolan L."/>
            <person name="Kohara Y."/>
            <person name="Sugano S."/>
            <person name="Fujiyama A."/>
            <person name="Delaux P.-M."/>
            <person name="Quint M."/>
            <person name="TheiBen G."/>
            <person name="Hagemann M."/>
            <person name="Harholt J."/>
            <person name="Dunand C."/>
            <person name="Zachgo S."/>
            <person name="Langdale J."/>
            <person name="Maumus F."/>
            <person name="Straeten D.V.D."/>
            <person name="Gould S.B."/>
            <person name="Rensing S.A."/>
        </authorList>
    </citation>
    <scope>NUCLEOTIDE SEQUENCE [LARGE SCALE GENOMIC DNA]</scope>
    <source>
        <strain evidence="1 2">S276</strain>
    </source>
</reference>
<organism evidence="1 2">
    <name type="scientific">Chara braunii</name>
    <name type="common">Braun's stonewort</name>
    <dbReference type="NCBI Taxonomy" id="69332"/>
    <lineage>
        <taxon>Eukaryota</taxon>
        <taxon>Viridiplantae</taxon>
        <taxon>Streptophyta</taxon>
        <taxon>Charophyceae</taxon>
        <taxon>Charales</taxon>
        <taxon>Characeae</taxon>
        <taxon>Chara</taxon>
    </lineage>
</organism>
<comment type="caution">
    <text evidence="1">The sequence shown here is derived from an EMBL/GenBank/DDBJ whole genome shotgun (WGS) entry which is preliminary data.</text>
</comment>
<sequence length="152" mass="17346">MKSLLQKRGVGVDKKKMKWYVFCFLFTISIAVTGVTLAQAVEEDRCYREEDCGINEKCNRQGQCQYDKCRRSPCVAGVNCRYHDDCRRLYGTSHKCCNWRCVKAKCCTHRDCRGLQRICCLGKCRVGCCTNKDCLGLNGGVEGCRNRICQKS</sequence>
<dbReference type="Gramene" id="GBG79555">
    <property type="protein sequence ID" value="GBG79555"/>
    <property type="gene ID" value="CBR_g29702"/>
</dbReference>
<keyword evidence="2" id="KW-1185">Reference proteome</keyword>
<dbReference type="Proteomes" id="UP000265515">
    <property type="component" value="Unassembled WGS sequence"/>
</dbReference>
<evidence type="ECO:0000313" key="2">
    <source>
        <dbReference type="Proteomes" id="UP000265515"/>
    </source>
</evidence>